<dbReference type="Pfam" id="PF07883">
    <property type="entry name" value="Cupin_2"/>
    <property type="match status" value="1"/>
</dbReference>
<dbReference type="EMBL" id="JACRTP010000010">
    <property type="protein sequence ID" value="MBC8629907.1"/>
    <property type="molecule type" value="Genomic_DNA"/>
</dbReference>
<protein>
    <submittedName>
        <fullName evidence="2">Cupin domain-containing protein</fullName>
    </submittedName>
</protein>
<keyword evidence="3" id="KW-1185">Reference proteome</keyword>
<organism evidence="2 3">
    <name type="scientific">Blautia stercoris</name>
    <dbReference type="NCBI Taxonomy" id="871664"/>
    <lineage>
        <taxon>Bacteria</taxon>
        <taxon>Bacillati</taxon>
        <taxon>Bacillota</taxon>
        <taxon>Clostridia</taxon>
        <taxon>Lachnospirales</taxon>
        <taxon>Lachnospiraceae</taxon>
        <taxon>Blautia</taxon>
    </lineage>
</organism>
<evidence type="ECO:0000313" key="2">
    <source>
        <dbReference type="EMBL" id="MBC8629907.1"/>
    </source>
</evidence>
<gene>
    <name evidence="2" type="ORF">H8712_15080</name>
</gene>
<dbReference type="InterPro" id="IPR013096">
    <property type="entry name" value="Cupin_2"/>
</dbReference>
<reference evidence="2 3" key="1">
    <citation type="submission" date="2020-08" db="EMBL/GenBank/DDBJ databases">
        <title>Genome public.</title>
        <authorList>
            <person name="Liu C."/>
            <person name="Sun Q."/>
        </authorList>
    </citation>
    <scope>NUCLEOTIDE SEQUENCE [LARGE SCALE GENOMIC DNA]</scope>
    <source>
        <strain evidence="2 3">3_YM_SP_D4_24.mj</strain>
    </source>
</reference>
<evidence type="ECO:0000313" key="3">
    <source>
        <dbReference type="Proteomes" id="UP000661649"/>
    </source>
</evidence>
<dbReference type="InterPro" id="IPR014710">
    <property type="entry name" value="RmlC-like_jellyroll"/>
</dbReference>
<accession>A0ABR7PEQ9</accession>
<comment type="caution">
    <text evidence="2">The sequence shown here is derived from an EMBL/GenBank/DDBJ whole genome shotgun (WGS) entry which is preliminary data.</text>
</comment>
<name>A0ABR7PEQ9_9FIRM</name>
<dbReference type="SUPFAM" id="SSF51182">
    <property type="entry name" value="RmlC-like cupins"/>
    <property type="match status" value="1"/>
</dbReference>
<evidence type="ECO:0000259" key="1">
    <source>
        <dbReference type="Pfam" id="PF07883"/>
    </source>
</evidence>
<sequence>MNSYCSSILFDHGPNPFTINLRNAASHNCNSCTTLWSGSSLELKLLNILPWKTTGWKQHPETDQIIRIECGTALLILASKKCHPNSQKTLHNGDAVFIPAGTWYNLKNISKCPLKLSLVQISSNNFKN</sequence>
<dbReference type="Gene3D" id="2.60.120.10">
    <property type="entry name" value="Jelly Rolls"/>
    <property type="match status" value="1"/>
</dbReference>
<proteinExistence type="predicted"/>
<dbReference type="InterPro" id="IPR011051">
    <property type="entry name" value="RmlC_Cupin_sf"/>
</dbReference>
<dbReference type="RefSeq" id="WP_187559258.1">
    <property type="nucleotide sequence ID" value="NZ_JACRTP010000010.1"/>
</dbReference>
<feature type="domain" description="Cupin type-2" evidence="1">
    <location>
        <begin position="50"/>
        <end position="116"/>
    </location>
</feature>
<dbReference type="Proteomes" id="UP000661649">
    <property type="component" value="Unassembled WGS sequence"/>
</dbReference>